<proteinExistence type="predicted"/>
<evidence type="ECO:0000256" key="1">
    <source>
        <dbReference type="SAM" id="MobiDB-lite"/>
    </source>
</evidence>
<feature type="transmembrane region" description="Helical" evidence="2">
    <location>
        <begin position="215"/>
        <end position="237"/>
    </location>
</feature>
<accession>A0ABP7YZ34</accession>
<feature type="compositionally biased region" description="Basic and acidic residues" evidence="1">
    <location>
        <begin position="100"/>
        <end position="118"/>
    </location>
</feature>
<dbReference type="RefSeq" id="WP_345022406.1">
    <property type="nucleotide sequence ID" value="NZ_BAABDO010000049.1"/>
</dbReference>
<gene>
    <name evidence="3" type="ORF">GCM10022416_34310</name>
</gene>
<name>A0ABP7YZ34_9ACTN</name>
<keyword evidence="2" id="KW-1133">Transmembrane helix</keyword>
<dbReference type="Proteomes" id="UP001500266">
    <property type="component" value="Unassembled WGS sequence"/>
</dbReference>
<evidence type="ECO:0000256" key="2">
    <source>
        <dbReference type="SAM" id="Phobius"/>
    </source>
</evidence>
<evidence type="ECO:0000313" key="4">
    <source>
        <dbReference type="Proteomes" id="UP001500266"/>
    </source>
</evidence>
<dbReference type="EMBL" id="BAABDO010000049">
    <property type="protein sequence ID" value="GAA4144008.1"/>
    <property type="molecule type" value="Genomic_DNA"/>
</dbReference>
<feature type="compositionally biased region" description="Basic and acidic residues" evidence="1">
    <location>
        <begin position="241"/>
        <end position="250"/>
    </location>
</feature>
<feature type="region of interest" description="Disordered" evidence="1">
    <location>
        <begin position="87"/>
        <end position="133"/>
    </location>
</feature>
<organism evidence="3 4">
    <name type="scientific">Actinomadura keratinilytica</name>
    <dbReference type="NCBI Taxonomy" id="547461"/>
    <lineage>
        <taxon>Bacteria</taxon>
        <taxon>Bacillati</taxon>
        <taxon>Actinomycetota</taxon>
        <taxon>Actinomycetes</taxon>
        <taxon>Streptosporangiales</taxon>
        <taxon>Thermomonosporaceae</taxon>
        <taxon>Actinomadura</taxon>
    </lineage>
</organism>
<keyword evidence="2" id="KW-0472">Membrane</keyword>
<comment type="caution">
    <text evidence="3">The sequence shown here is derived from an EMBL/GenBank/DDBJ whole genome shotgun (WGS) entry which is preliminary data.</text>
</comment>
<sequence>MSTTKGSVTTGAAAAGRWHLDHDGHHLQVETARVGWMRVVRLYVDGVQQAEAQALHQAKFPYGDMCVQVAFDPLGLLDGQAARCVLAPPRPGDDSTGAKGDTRPDTKEDGGDGAEKAGRQVHPFTAPEGTRAARRERLAREHPALYASRHVVAATAKVVLGILGVSALISAVVRLLLSYLPRPDLDLPDIDPPDPPLPDIPWPDLDLPDVTPPGWLQAILATAEYWLPILIAVGVAVHEVDRRRKQDRAPGDPAAPDTTRKKHEKGEADAEEPGGRRS</sequence>
<reference evidence="4" key="1">
    <citation type="journal article" date="2019" name="Int. J. Syst. Evol. Microbiol.">
        <title>The Global Catalogue of Microorganisms (GCM) 10K type strain sequencing project: providing services to taxonomists for standard genome sequencing and annotation.</title>
        <authorList>
            <consortium name="The Broad Institute Genomics Platform"/>
            <consortium name="The Broad Institute Genome Sequencing Center for Infectious Disease"/>
            <person name="Wu L."/>
            <person name="Ma J."/>
        </authorList>
    </citation>
    <scope>NUCLEOTIDE SEQUENCE [LARGE SCALE GENOMIC DNA]</scope>
    <source>
        <strain evidence="4">JCM 17316</strain>
    </source>
</reference>
<feature type="transmembrane region" description="Helical" evidence="2">
    <location>
        <begin position="158"/>
        <end position="177"/>
    </location>
</feature>
<evidence type="ECO:0000313" key="3">
    <source>
        <dbReference type="EMBL" id="GAA4144008.1"/>
    </source>
</evidence>
<feature type="region of interest" description="Disordered" evidence="1">
    <location>
        <begin position="241"/>
        <end position="278"/>
    </location>
</feature>
<keyword evidence="4" id="KW-1185">Reference proteome</keyword>
<feature type="compositionally biased region" description="Basic and acidic residues" evidence="1">
    <location>
        <begin position="264"/>
        <end position="278"/>
    </location>
</feature>
<protein>
    <submittedName>
        <fullName evidence="3">Uncharacterized protein</fullName>
    </submittedName>
</protein>
<keyword evidence="2" id="KW-0812">Transmembrane</keyword>